<dbReference type="GO" id="GO:0016491">
    <property type="term" value="F:oxidoreductase activity"/>
    <property type="evidence" value="ECO:0007669"/>
    <property type="project" value="UniProtKB-KW"/>
</dbReference>
<gene>
    <name evidence="3" type="ORF">DSCO28_48020</name>
</gene>
<evidence type="ECO:0000259" key="2">
    <source>
        <dbReference type="Pfam" id="PF00248"/>
    </source>
</evidence>
<dbReference type="KEGG" id="dov:DSCO28_48020"/>
<dbReference type="InterPro" id="IPR036812">
    <property type="entry name" value="NAD(P)_OxRdtase_dom_sf"/>
</dbReference>
<dbReference type="InterPro" id="IPR020471">
    <property type="entry name" value="AKR"/>
</dbReference>
<dbReference type="EMBL" id="AP021876">
    <property type="protein sequence ID" value="BBO84236.1"/>
    <property type="molecule type" value="Genomic_DNA"/>
</dbReference>
<dbReference type="PANTHER" id="PTHR43364:SF18">
    <property type="entry name" value="OXIDOREDUCTASE"/>
    <property type="match status" value="1"/>
</dbReference>
<dbReference type="AlphaFoldDB" id="A0A5K7ZVQ1"/>
<evidence type="ECO:0000256" key="1">
    <source>
        <dbReference type="ARBA" id="ARBA00023002"/>
    </source>
</evidence>
<dbReference type="GO" id="GO:0005829">
    <property type="term" value="C:cytosol"/>
    <property type="evidence" value="ECO:0007669"/>
    <property type="project" value="UniProtKB-ARBA"/>
</dbReference>
<protein>
    <submittedName>
        <fullName evidence="3">Aldo/keto reductase</fullName>
    </submittedName>
</protein>
<dbReference type="FunFam" id="3.20.20.100:FF:000004">
    <property type="entry name" value="Oxidoreductase, aldo/keto reductase"/>
    <property type="match status" value="1"/>
</dbReference>
<dbReference type="Gene3D" id="3.20.20.100">
    <property type="entry name" value="NADP-dependent oxidoreductase domain"/>
    <property type="match status" value="1"/>
</dbReference>
<dbReference type="Proteomes" id="UP000425960">
    <property type="component" value="Chromosome"/>
</dbReference>
<dbReference type="CDD" id="cd19091">
    <property type="entry name" value="AKR_PsAKR"/>
    <property type="match status" value="1"/>
</dbReference>
<name>A0A5K7ZVQ1_9BACT</name>
<dbReference type="PANTHER" id="PTHR43364">
    <property type="entry name" value="NADH-SPECIFIC METHYLGLYOXAL REDUCTASE-RELATED"/>
    <property type="match status" value="1"/>
</dbReference>
<dbReference type="SUPFAM" id="SSF51430">
    <property type="entry name" value="NAD(P)-linked oxidoreductase"/>
    <property type="match status" value="1"/>
</dbReference>
<keyword evidence="1" id="KW-0560">Oxidoreductase</keyword>
<evidence type="ECO:0000313" key="3">
    <source>
        <dbReference type="EMBL" id="BBO84236.1"/>
    </source>
</evidence>
<accession>A0A5K7ZVQ1</accession>
<dbReference type="PRINTS" id="PR00069">
    <property type="entry name" value="ALDKETRDTASE"/>
</dbReference>
<dbReference type="RefSeq" id="WP_155324228.1">
    <property type="nucleotide sequence ID" value="NZ_AP021876.1"/>
</dbReference>
<dbReference type="InterPro" id="IPR050523">
    <property type="entry name" value="AKR_Detox_Biosynth"/>
</dbReference>
<dbReference type="Pfam" id="PF00248">
    <property type="entry name" value="Aldo_ket_red"/>
    <property type="match status" value="1"/>
</dbReference>
<evidence type="ECO:0000313" key="4">
    <source>
        <dbReference type="Proteomes" id="UP000425960"/>
    </source>
</evidence>
<organism evidence="3 4">
    <name type="scientific">Desulfosarcina ovata subsp. sediminis</name>
    <dbReference type="NCBI Taxonomy" id="885957"/>
    <lineage>
        <taxon>Bacteria</taxon>
        <taxon>Pseudomonadati</taxon>
        <taxon>Thermodesulfobacteriota</taxon>
        <taxon>Desulfobacteria</taxon>
        <taxon>Desulfobacterales</taxon>
        <taxon>Desulfosarcinaceae</taxon>
        <taxon>Desulfosarcina</taxon>
    </lineage>
</organism>
<feature type="domain" description="NADP-dependent oxidoreductase" evidence="2">
    <location>
        <begin position="15"/>
        <end position="316"/>
    </location>
</feature>
<proteinExistence type="predicted"/>
<sequence length="342" mass="37838">MKYKQLGRTGLLVSELCFGTMTFGGKGFWKAIGQLPQDAADNLVAQVLDAGINFIDTADVYSEGESEKILGKALGNRRKDVVLATKVLGPMGPAPNEVGLSRRHILQSVEESLTRLGTDYIDLYQIHGFDPLTPMEETLRTLDNLVGSGKVRYIGCSNLAAWQIMKSLWVSDTYNLHRFESLQAYYTIAGRDLEREIVPVLEDQKLGLMVWSPLAGGLLSGKYDRDGRGPDGARRVDFDFPPVNKDRAFDVVDVMREIARDKVASVAQIALSWLLHQPVVTSVIIGAKTPEQLAENLAAPEVTLTDDELARLKSVSDLPAEYPGWMLERQAAYRFPEPLADE</sequence>
<dbReference type="InterPro" id="IPR023210">
    <property type="entry name" value="NADP_OxRdtase_dom"/>
</dbReference>
<reference evidence="3 4" key="1">
    <citation type="submission" date="2019-11" db="EMBL/GenBank/DDBJ databases">
        <title>Comparative genomics of hydrocarbon-degrading Desulfosarcina strains.</title>
        <authorList>
            <person name="Watanabe M."/>
            <person name="Kojima H."/>
            <person name="Fukui M."/>
        </authorList>
    </citation>
    <scope>NUCLEOTIDE SEQUENCE [LARGE SCALE GENOMIC DNA]</scope>
    <source>
        <strain evidence="3 4">28bB2T</strain>
    </source>
</reference>